<evidence type="ECO:0000256" key="5">
    <source>
        <dbReference type="SAM" id="Phobius"/>
    </source>
</evidence>
<dbReference type="Pfam" id="PF04829">
    <property type="entry name" value="PT-VENN"/>
    <property type="match status" value="1"/>
</dbReference>
<evidence type="ECO:0000256" key="2">
    <source>
        <dbReference type="ARBA" id="ARBA00022656"/>
    </source>
</evidence>
<proteinExistence type="predicted"/>
<feature type="transmembrane region" description="Helical" evidence="5">
    <location>
        <begin position="140"/>
        <end position="163"/>
    </location>
</feature>
<dbReference type="InterPro" id="IPR006915">
    <property type="entry name" value="DUF637_hemagglutn_put"/>
</dbReference>
<gene>
    <name evidence="8" type="ORF">F480_02260</name>
</gene>
<name>A0A179CZN6_BIBTR</name>
<evidence type="ECO:0000313" key="9">
    <source>
        <dbReference type="Proteomes" id="UP000078358"/>
    </source>
</evidence>
<evidence type="ECO:0000259" key="6">
    <source>
        <dbReference type="Pfam" id="PF04829"/>
    </source>
</evidence>
<accession>A0A179CZN6</accession>
<feature type="transmembrane region" description="Helical" evidence="5">
    <location>
        <begin position="6"/>
        <end position="27"/>
    </location>
</feature>
<organism evidence="8 9">
    <name type="scientific">Bibersteinia trehalosi Y31</name>
    <dbReference type="NCBI Taxonomy" id="1261658"/>
    <lineage>
        <taxon>Bacteria</taxon>
        <taxon>Pseudomonadati</taxon>
        <taxon>Pseudomonadota</taxon>
        <taxon>Gammaproteobacteria</taxon>
        <taxon>Pasteurellales</taxon>
        <taxon>Pasteurellaceae</taxon>
        <taxon>Bibersteinia</taxon>
    </lineage>
</organism>
<feature type="domain" description="VENN motif-containing" evidence="6">
    <location>
        <begin position="347"/>
        <end position="391"/>
    </location>
</feature>
<dbReference type="PATRIC" id="fig|1261658.3.peg.456"/>
<reference evidence="8 9" key="1">
    <citation type="submission" date="2014-01" db="EMBL/GenBank/DDBJ databases">
        <authorList>
            <person name="Zuccon D."/>
        </authorList>
    </citation>
    <scope>NUCLEOTIDE SEQUENCE [LARGE SCALE GENOMIC DNA]</scope>
    <source>
        <strain evidence="8 9">Y31</strain>
    </source>
</reference>
<dbReference type="Pfam" id="PF04830">
    <property type="entry name" value="DUF637"/>
    <property type="match status" value="1"/>
</dbReference>
<evidence type="ECO:0000313" key="8">
    <source>
        <dbReference type="EMBL" id="OAQ15384.1"/>
    </source>
</evidence>
<comment type="caution">
    <text evidence="8">The sequence shown here is derived from an EMBL/GenBank/DDBJ whole genome shotgun (WGS) entry which is preliminary data.</text>
</comment>
<dbReference type="EMBL" id="JACI01000001">
    <property type="protein sequence ID" value="OAQ15384.1"/>
    <property type="molecule type" value="Genomic_DNA"/>
</dbReference>
<keyword evidence="2" id="KW-0800">Toxin</keyword>
<evidence type="ECO:0000256" key="3">
    <source>
        <dbReference type="ARBA" id="ARBA00022913"/>
    </source>
</evidence>
<keyword evidence="4" id="KW-0843">Virulence</keyword>
<evidence type="ECO:0000259" key="7">
    <source>
        <dbReference type="Pfam" id="PF04830"/>
    </source>
</evidence>
<keyword evidence="5" id="KW-0472">Membrane</keyword>
<sequence length="659" mass="70393">MLLYTLIYLFKILIFILGMIQGAYTGIGSQQLIFPSLKKHLNGVSSVSLPNGARVESGRTEEHLALPTFNCGKPVFNVAGGIVVDMPKGKLRNELETLLKKPEYAYLKNLKLNDNVQWKEVSLAYQQWDYKQQGLTGAGAAIIALAMAVVTAGAGAAAIGLAASSAYAPIANAAFTALTTQATTSLVNNRGNLNQTFKDLGSSQQAKQFVTAVVSAGVADKLANTVNVNSGNLYLDKFSQNLIQAGSTATVQTAINGGKFTKALENAIYTALIDTAHAELAKNIKGIKSQADANKWYREAAHKIAHAVAGCGAAAGRGGKCTDGALGAALGEVVGEWLLNGRDPAFLPPKEKEDLTNKSKLIVGSVSAVTGGDVDSAAKSAETAIKNNLLFVPVMIALAGGGYAYYVGDGDLSEGLYLIGNGNDPISQTAAKAGDVVVGFAMDTAPETTKSILNALSVAGNKVDAVIRYVDDKTGNIVSQQWNKLDDNTQKQLIGTMKIVNVTMAGTGVANLRNIAGNSKKLSPREMERITKSYYDIDVLKNIREQLNDDRRMKNLVLPLSNRVVNPIEELSRGAAVYKGVSEKEVKALFMRLSGVNKLPEVKYKELKSGKKGAFYNIKTKDGDSITLRNFSSSEKETKAKWTIQIDSKSTHNIEIKFQ</sequence>
<dbReference type="AlphaFoldDB" id="A0A179CZN6"/>
<evidence type="ECO:0000256" key="1">
    <source>
        <dbReference type="ARBA" id="ARBA00004219"/>
    </source>
</evidence>
<dbReference type="InterPro" id="IPR006914">
    <property type="entry name" value="VENN_dom"/>
</dbReference>
<evidence type="ECO:0000256" key="4">
    <source>
        <dbReference type="ARBA" id="ARBA00023026"/>
    </source>
</evidence>
<protein>
    <submittedName>
        <fullName evidence="8">Hemagglutinin</fullName>
    </submittedName>
</protein>
<keyword evidence="5" id="KW-0812">Transmembrane</keyword>
<keyword evidence="3" id="KW-1266">Target cell cytoplasm</keyword>
<dbReference type="GO" id="GO:0090729">
    <property type="term" value="F:toxin activity"/>
    <property type="evidence" value="ECO:0007669"/>
    <property type="project" value="UniProtKB-KW"/>
</dbReference>
<feature type="domain" description="DUF637" evidence="7">
    <location>
        <begin position="172"/>
        <end position="328"/>
    </location>
</feature>
<comment type="subcellular location">
    <subcellularLocation>
        <location evidence="1">Target cell</location>
        <location evidence="1">Target cell cytoplasm</location>
    </subcellularLocation>
</comment>
<keyword evidence="5" id="KW-1133">Transmembrane helix</keyword>
<dbReference type="Proteomes" id="UP000078358">
    <property type="component" value="Unassembled WGS sequence"/>
</dbReference>